<feature type="transmembrane region" description="Helical" evidence="5">
    <location>
        <begin position="340"/>
        <end position="365"/>
    </location>
</feature>
<dbReference type="InParanoid" id="K0KNB0"/>
<reference evidence="7 8" key="1">
    <citation type="journal article" date="2012" name="Eukaryot. Cell">
        <title>Draft genome sequence of Wickerhamomyces ciferrii NRRL Y-1031 F-60-10.</title>
        <authorList>
            <person name="Schneider J."/>
            <person name="Andrea H."/>
            <person name="Blom J."/>
            <person name="Jaenicke S."/>
            <person name="Ruckert C."/>
            <person name="Schorsch C."/>
            <person name="Szczepanowski R."/>
            <person name="Farwick M."/>
            <person name="Goesmann A."/>
            <person name="Puhler A."/>
            <person name="Schaffer S."/>
            <person name="Tauch A."/>
            <person name="Kohler T."/>
            <person name="Brinkrolf K."/>
        </authorList>
    </citation>
    <scope>NUCLEOTIDE SEQUENCE [LARGE SCALE GENOMIC DNA]</scope>
    <source>
        <strain evidence="8">ATCC 14091 / BCRC 22168 / CBS 111 / JCM 3599 / NBRC 0793 / NRRL Y-1031 F-60-10</strain>
    </source>
</reference>
<feature type="transmembrane region" description="Helical" evidence="5">
    <location>
        <begin position="230"/>
        <end position="250"/>
    </location>
</feature>
<dbReference type="PANTHER" id="PTHR23502">
    <property type="entry name" value="MAJOR FACILITATOR SUPERFAMILY"/>
    <property type="match status" value="1"/>
</dbReference>
<dbReference type="AlphaFoldDB" id="K0KNB0"/>
<dbReference type="HOGENOM" id="CLU_008455_11_1_1"/>
<keyword evidence="2 5" id="KW-0812">Transmembrane</keyword>
<dbReference type="GO" id="GO:1990961">
    <property type="term" value="P:xenobiotic detoxification by transmembrane export across the plasma membrane"/>
    <property type="evidence" value="ECO:0007669"/>
    <property type="project" value="TreeGrafter"/>
</dbReference>
<feature type="transmembrane region" description="Helical" evidence="5">
    <location>
        <begin position="452"/>
        <end position="474"/>
    </location>
</feature>
<proteinExistence type="predicted"/>
<dbReference type="SUPFAM" id="SSF103473">
    <property type="entry name" value="MFS general substrate transporter"/>
    <property type="match status" value="1"/>
</dbReference>
<accession>K0KNB0</accession>
<name>K0KNB0_WICCF</name>
<feature type="transmembrane region" description="Helical" evidence="5">
    <location>
        <begin position="201"/>
        <end position="224"/>
    </location>
</feature>
<feature type="transmembrane region" description="Helical" evidence="5">
    <location>
        <begin position="140"/>
        <end position="160"/>
    </location>
</feature>
<evidence type="ECO:0000313" key="8">
    <source>
        <dbReference type="Proteomes" id="UP000009328"/>
    </source>
</evidence>
<evidence type="ECO:0000256" key="4">
    <source>
        <dbReference type="ARBA" id="ARBA00023136"/>
    </source>
</evidence>
<dbReference type="CDD" id="cd17323">
    <property type="entry name" value="MFS_Tpo1_MDR_like"/>
    <property type="match status" value="1"/>
</dbReference>
<organism evidence="7 8">
    <name type="scientific">Wickerhamomyces ciferrii (strain ATCC 14091 / BCRC 22168 / CBS 111 / JCM 3599 / NBRC 0793 / NRRL Y-1031 F-60-10)</name>
    <name type="common">Yeast</name>
    <name type="synonym">Pichia ciferrii</name>
    <dbReference type="NCBI Taxonomy" id="1206466"/>
    <lineage>
        <taxon>Eukaryota</taxon>
        <taxon>Fungi</taxon>
        <taxon>Dikarya</taxon>
        <taxon>Ascomycota</taxon>
        <taxon>Saccharomycotina</taxon>
        <taxon>Saccharomycetes</taxon>
        <taxon>Phaffomycetales</taxon>
        <taxon>Wickerhamomycetaceae</taxon>
        <taxon>Wickerhamomyces</taxon>
    </lineage>
</organism>
<feature type="domain" description="Major facilitator superfamily (MFS) profile" evidence="6">
    <location>
        <begin position="74"/>
        <end position="514"/>
    </location>
</feature>
<feature type="transmembrane region" description="Helical" evidence="5">
    <location>
        <begin position="386"/>
        <end position="407"/>
    </location>
</feature>
<dbReference type="Proteomes" id="UP000009328">
    <property type="component" value="Unassembled WGS sequence"/>
</dbReference>
<dbReference type="GO" id="GO:0005886">
    <property type="term" value="C:plasma membrane"/>
    <property type="evidence" value="ECO:0007669"/>
    <property type="project" value="TreeGrafter"/>
</dbReference>
<evidence type="ECO:0000313" key="7">
    <source>
        <dbReference type="EMBL" id="CCH46740.1"/>
    </source>
</evidence>
<comment type="subcellular location">
    <subcellularLocation>
        <location evidence="1">Membrane</location>
        <topology evidence="1">Multi-pass membrane protein</topology>
    </subcellularLocation>
</comment>
<dbReference type="InterPro" id="IPR036259">
    <property type="entry name" value="MFS_trans_sf"/>
</dbReference>
<feature type="transmembrane region" description="Helical" evidence="5">
    <location>
        <begin position="74"/>
        <end position="96"/>
    </location>
</feature>
<dbReference type="Pfam" id="PF07690">
    <property type="entry name" value="MFS_1"/>
    <property type="match status" value="1"/>
</dbReference>
<feature type="transmembrane region" description="Helical" evidence="5">
    <location>
        <begin position="108"/>
        <end position="128"/>
    </location>
</feature>
<dbReference type="STRING" id="1206466.K0KNB0"/>
<evidence type="ECO:0000256" key="2">
    <source>
        <dbReference type="ARBA" id="ARBA00022692"/>
    </source>
</evidence>
<feature type="transmembrane region" description="Helical" evidence="5">
    <location>
        <begin position="166"/>
        <end position="189"/>
    </location>
</feature>
<evidence type="ECO:0000256" key="1">
    <source>
        <dbReference type="ARBA" id="ARBA00004141"/>
    </source>
</evidence>
<evidence type="ECO:0000256" key="5">
    <source>
        <dbReference type="SAM" id="Phobius"/>
    </source>
</evidence>
<keyword evidence="4 5" id="KW-0472">Membrane</keyword>
<dbReference type="EMBL" id="CAIF01000266">
    <property type="protein sequence ID" value="CCH46740.1"/>
    <property type="molecule type" value="Genomic_DNA"/>
</dbReference>
<dbReference type="InterPro" id="IPR011701">
    <property type="entry name" value="MFS"/>
</dbReference>
<dbReference type="eggNOG" id="KOG0255">
    <property type="taxonomic scope" value="Eukaryota"/>
</dbReference>
<dbReference type="PANTHER" id="PTHR23502:SF23">
    <property type="entry name" value="FLUCONAZOLE RESISTANCE PROTEIN 1"/>
    <property type="match status" value="1"/>
</dbReference>
<feature type="transmembrane region" description="Helical" evidence="5">
    <location>
        <begin position="413"/>
        <end position="440"/>
    </location>
</feature>
<feature type="transmembrane region" description="Helical" evidence="5">
    <location>
        <begin position="486"/>
        <end position="508"/>
    </location>
</feature>
<dbReference type="FunFam" id="1.20.1250.20:FF:000011">
    <property type="entry name" value="MFS multidrug transporter, putative"/>
    <property type="match status" value="1"/>
</dbReference>
<dbReference type="Gene3D" id="1.20.1250.20">
    <property type="entry name" value="MFS general substrate transporter like domains"/>
    <property type="match status" value="1"/>
</dbReference>
<gene>
    <name evidence="7" type="primary">CHR5</name>
    <name evidence="7" type="ORF">BN7_6338</name>
</gene>
<dbReference type="PROSITE" id="PS50850">
    <property type="entry name" value="MFS"/>
    <property type="match status" value="1"/>
</dbReference>
<protein>
    <submittedName>
        <fullName evidence="7">Cycloheximide resistance protein</fullName>
    </submittedName>
</protein>
<evidence type="ECO:0000256" key="3">
    <source>
        <dbReference type="ARBA" id="ARBA00022989"/>
    </source>
</evidence>
<evidence type="ECO:0000259" key="6">
    <source>
        <dbReference type="PROSITE" id="PS50850"/>
    </source>
</evidence>
<keyword evidence="3 5" id="KW-1133">Transmembrane helix</keyword>
<comment type="caution">
    <text evidence="7">The sequence shown here is derived from an EMBL/GenBank/DDBJ whole genome shotgun (WGS) entry which is preliminary data.</text>
</comment>
<dbReference type="FunCoup" id="K0KNB0">
    <property type="interactions" value="17"/>
</dbReference>
<feature type="transmembrane region" description="Helical" evidence="5">
    <location>
        <begin position="309"/>
        <end position="328"/>
    </location>
</feature>
<keyword evidence="8" id="KW-1185">Reference proteome</keyword>
<dbReference type="GO" id="GO:0015244">
    <property type="term" value="F:fluconazole transmembrane transporter activity"/>
    <property type="evidence" value="ECO:0007669"/>
    <property type="project" value="TreeGrafter"/>
</dbReference>
<dbReference type="InterPro" id="IPR020846">
    <property type="entry name" value="MFS_dom"/>
</dbReference>
<sequence length="540" mass="60373">MEHNQFEIFLRNTVFGRLSYHISKGKIFKHDDEYDDYEIPTKFSNANEEIIVDWEDSNDLANPRNWSLLSKTNFVLLNAIVCLSVYIGAAIYTPGIEIVEKELNVSKTVATLPLTFLVIGYGIGPLVFGPLSEHPKIGRLPVYFITTFIFMILQIPTALVNNITGFIILRFIAGFFAAAPLGIGPAAICDALTIPYGPIGIGIWSISAVSGPSFGPLVGAILTVKNNWKWGFWFLCIFDGISLSLMFFLFPESYEKTILYKKALRLKSKTGNSNITSNGELELSKLKNTIAIIKDTLWRPIEMTITEPVVLLIHIYTSLMYALMYLWFEAFPIVFAEIKGFTLILMGLSFLSLFVGTIIGVLIYIPWTLKIFTRKVQKDETIEPEVFLPMTILGSILMPVGLFIFGWTSSPEIHWFIPMIGSGVFAIGAYIVFQCLFNYLGMSFWRYMASAFSGNACMRSILGGAFPLFGRALFKNLGPNKKFPVGWGSSILGFITVVMIAIPVVFYLNGPKLRARSKYAGVAEEETKDIETSDKELESV</sequence>